<name>A0A558BYT5_9BACT</name>
<organism evidence="1 2">
    <name type="scientific">Hymenobacter setariae</name>
    <dbReference type="NCBI Taxonomy" id="2594794"/>
    <lineage>
        <taxon>Bacteria</taxon>
        <taxon>Pseudomonadati</taxon>
        <taxon>Bacteroidota</taxon>
        <taxon>Cytophagia</taxon>
        <taxon>Cytophagales</taxon>
        <taxon>Hymenobacteraceae</taxon>
        <taxon>Hymenobacter</taxon>
    </lineage>
</organism>
<evidence type="ECO:0000313" key="2">
    <source>
        <dbReference type="Proteomes" id="UP000317624"/>
    </source>
</evidence>
<dbReference type="RefSeq" id="WP_144846766.1">
    <property type="nucleotide sequence ID" value="NZ_VMRJ01000002.1"/>
</dbReference>
<evidence type="ECO:0000313" key="1">
    <source>
        <dbReference type="EMBL" id="TVT41649.1"/>
    </source>
</evidence>
<dbReference type="OrthoDB" id="954941at2"/>
<evidence type="ECO:0008006" key="3">
    <source>
        <dbReference type="Google" id="ProtNLM"/>
    </source>
</evidence>
<dbReference type="EMBL" id="VMRJ01000002">
    <property type="protein sequence ID" value="TVT41649.1"/>
    <property type="molecule type" value="Genomic_DNA"/>
</dbReference>
<dbReference type="AlphaFoldDB" id="A0A558BYT5"/>
<sequence length="127" mass="13807">MALLLWANWQEPNLHDYSAPISVGALRVAGSLPATEAAKLHTQLIQMPGITACTVQAGAHAVAYTYRPDEITPAQVQQQLAPAFRVQTYEAPAAPVMGPQCPVPQGYIMALEKLRFALNLRRLFIAV</sequence>
<comment type="caution">
    <text evidence="1">The sequence shown here is derived from an EMBL/GenBank/DDBJ whole genome shotgun (WGS) entry which is preliminary data.</text>
</comment>
<gene>
    <name evidence="1" type="ORF">FNT36_09460</name>
</gene>
<dbReference type="Proteomes" id="UP000317624">
    <property type="component" value="Unassembled WGS sequence"/>
</dbReference>
<keyword evidence="2" id="KW-1185">Reference proteome</keyword>
<reference evidence="1 2" key="1">
    <citation type="submission" date="2019-07" db="EMBL/GenBank/DDBJ databases">
        <title>Hymenobacter sp. straun FUR1 Genome sequencing and assembly.</title>
        <authorList>
            <person name="Chhetri G."/>
        </authorList>
    </citation>
    <scope>NUCLEOTIDE SEQUENCE [LARGE SCALE GENOMIC DNA]</scope>
    <source>
        <strain evidence="1 2">Fur1</strain>
    </source>
</reference>
<protein>
    <recommendedName>
        <fullName evidence="3">HMA domain-containing protein</fullName>
    </recommendedName>
</protein>
<accession>A0A558BYT5</accession>
<proteinExistence type="predicted"/>